<organism evidence="1 2">
    <name type="scientific">Dekkera bruxellensis</name>
    <name type="common">Brettanomyces custersii</name>
    <dbReference type="NCBI Taxonomy" id="5007"/>
    <lineage>
        <taxon>Eukaryota</taxon>
        <taxon>Fungi</taxon>
        <taxon>Dikarya</taxon>
        <taxon>Ascomycota</taxon>
        <taxon>Saccharomycotina</taxon>
        <taxon>Pichiomycetes</taxon>
        <taxon>Pichiales</taxon>
        <taxon>Pichiaceae</taxon>
        <taxon>Brettanomyces</taxon>
    </lineage>
</organism>
<sequence>MSSKLLIRAFRAATKPSPVKVIGFSPLSSRVYPVNLLSRRQFSYTAPANNSPRTISEILGSEINTEQDDRFALDEQFQDYMTEQGYKAIDKPGNVITDLVKKNGSETIHVFVDTAAIIDTSSTFKSLQEQMRTDPEEFTDLDDDNIKELSVTEIKTVIEKNGRASVYDIHLSLLDFEISIASVTFFDHAEDAIKECNCVEEISSSAYSGPEFTNLDEELQDAILKYLKDKGLGDELWELIIAYSGVKENNDYINWLQNFKQFVDAK</sequence>
<keyword evidence="2" id="KW-1185">Reference proteome</keyword>
<dbReference type="GO" id="GO:0042256">
    <property type="term" value="P:cytosolic ribosome assembly"/>
    <property type="evidence" value="ECO:0007669"/>
    <property type="project" value="TreeGrafter"/>
</dbReference>
<dbReference type="PANTHER" id="PTHR10826">
    <property type="entry name" value="COMPLEMENT COMPONENT 1"/>
    <property type="match status" value="1"/>
</dbReference>
<dbReference type="Proteomes" id="UP000478008">
    <property type="component" value="Unassembled WGS sequence"/>
</dbReference>
<dbReference type="Gene3D" id="3.10.280.10">
    <property type="entry name" value="Mitochondrial glycoprotein"/>
    <property type="match status" value="1"/>
</dbReference>
<gene>
    <name evidence="1" type="ORF">DEBR0S1_29228G</name>
</gene>
<name>A0A7D9GZN8_DEKBR</name>
<dbReference type="PANTHER" id="PTHR10826:SF1">
    <property type="entry name" value="COMPLEMENT COMPONENT 1 Q SUBCOMPONENT-BINDING PROTEIN, MITOCHONDRIAL"/>
    <property type="match status" value="1"/>
</dbReference>
<dbReference type="InterPro" id="IPR003428">
    <property type="entry name" value="MAM33"/>
</dbReference>
<proteinExistence type="predicted"/>
<dbReference type="EMBL" id="CABFWN010000001">
    <property type="protein sequence ID" value="VUG16928.1"/>
    <property type="molecule type" value="Genomic_DNA"/>
</dbReference>
<reference evidence="1 2" key="1">
    <citation type="submission" date="2019-07" db="EMBL/GenBank/DDBJ databases">
        <authorList>
            <person name="Friedrich A."/>
            <person name="Schacherer J."/>
        </authorList>
    </citation>
    <scope>NUCLEOTIDE SEQUENCE [LARGE SCALE GENOMIC DNA]</scope>
</reference>
<evidence type="ECO:0000313" key="1">
    <source>
        <dbReference type="EMBL" id="VUG16928.1"/>
    </source>
</evidence>
<protein>
    <submittedName>
        <fullName evidence="1">DEBR0S1_29228g1_1</fullName>
    </submittedName>
</protein>
<accession>A0A7D9GZN8</accession>
<evidence type="ECO:0000313" key="2">
    <source>
        <dbReference type="Proteomes" id="UP000478008"/>
    </source>
</evidence>
<dbReference type="Pfam" id="PF02330">
    <property type="entry name" value="MAM33"/>
    <property type="match status" value="1"/>
</dbReference>
<dbReference type="SUPFAM" id="SSF54529">
    <property type="entry name" value="Mitochondrial glycoprotein MAM33-like"/>
    <property type="match status" value="1"/>
</dbReference>
<dbReference type="GO" id="GO:0005759">
    <property type="term" value="C:mitochondrial matrix"/>
    <property type="evidence" value="ECO:0007669"/>
    <property type="project" value="InterPro"/>
</dbReference>
<dbReference type="InterPro" id="IPR036561">
    <property type="entry name" value="MAM33_sf"/>
</dbReference>
<dbReference type="AlphaFoldDB" id="A0A7D9GZN8"/>